<keyword evidence="3" id="KW-0158">Chromosome</keyword>
<evidence type="ECO:0000256" key="6">
    <source>
        <dbReference type="ARBA" id="ARBA00023242"/>
    </source>
</evidence>
<evidence type="ECO:0000256" key="8">
    <source>
        <dbReference type="ARBA" id="ARBA00068173"/>
    </source>
</evidence>
<dbReference type="EMBL" id="WNTK01000013">
    <property type="protein sequence ID" value="KAG9473677.1"/>
    <property type="molecule type" value="Genomic_DNA"/>
</dbReference>
<dbReference type="EMBL" id="WNTK01000013">
    <property type="protein sequence ID" value="KAG9473678.1"/>
    <property type="molecule type" value="Genomic_DNA"/>
</dbReference>
<dbReference type="PANTHER" id="PTHR33905:SF1">
    <property type="entry name" value="CST COMPLEX SUBUNIT TEN1"/>
    <property type="match status" value="1"/>
</dbReference>
<comment type="subcellular location">
    <subcellularLocation>
        <location evidence="2">Chromosome</location>
        <location evidence="2">Telomere</location>
    </subcellularLocation>
    <subcellularLocation>
        <location evidence="1">Nucleus</location>
    </subcellularLocation>
</comment>
<dbReference type="GO" id="GO:1990879">
    <property type="term" value="C:CST complex"/>
    <property type="evidence" value="ECO:0007669"/>
    <property type="project" value="InterPro"/>
</dbReference>
<dbReference type="AlphaFoldDB" id="A0A8J6JZC2"/>
<dbReference type="Pfam" id="PF15490">
    <property type="entry name" value="Ten1_2"/>
    <property type="match status" value="1"/>
</dbReference>
<evidence type="ECO:0000256" key="9">
    <source>
        <dbReference type="ARBA" id="ARBA00078215"/>
    </source>
</evidence>
<dbReference type="GO" id="GO:0042162">
    <property type="term" value="F:telomeric DNA binding"/>
    <property type="evidence" value="ECO:0007669"/>
    <property type="project" value="TreeGrafter"/>
</dbReference>
<dbReference type="GO" id="GO:0010521">
    <property type="term" value="F:telomerase inhibitor activity"/>
    <property type="evidence" value="ECO:0007669"/>
    <property type="project" value="TreeGrafter"/>
</dbReference>
<comment type="caution">
    <text evidence="11">The sequence shown here is derived from an EMBL/GenBank/DDBJ whole genome shotgun (WGS) entry which is preliminary data.</text>
</comment>
<evidence type="ECO:0000256" key="5">
    <source>
        <dbReference type="ARBA" id="ARBA00023125"/>
    </source>
</evidence>
<reference evidence="11" key="1">
    <citation type="thesis" date="2020" institute="ProQuest LLC" country="789 East Eisenhower Parkway, Ann Arbor, MI, USA">
        <title>Comparative Genomics and Chromosome Evolution.</title>
        <authorList>
            <person name="Mudd A.B."/>
        </authorList>
    </citation>
    <scope>NUCLEOTIDE SEQUENCE</scope>
    <source>
        <strain evidence="11">HN-11 Male</strain>
        <tissue evidence="11">Kidney and liver</tissue>
    </source>
</reference>
<evidence type="ECO:0000256" key="10">
    <source>
        <dbReference type="ARBA" id="ARBA00079840"/>
    </source>
</evidence>
<dbReference type="GO" id="GO:0032211">
    <property type="term" value="P:negative regulation of telomere maintenance via telomerase"/>
    <property type="evidence" value="ECO:0007669"/>
    <property type="project" value="TreeGrafter"/>
</dbReference>
<sequence length="133" mass="14932">MITVYMTRMLPAPAQYQYLWEISSGDVPAGSTVRTFGRLSSYDSARSEALLTAHHSAAQHKLRLNTRFVEPFHAQLGSYYLALGELDLVDEASLVLCARLLSCIEGVDLSLLQNAVEEQRRYFHEREAAQANL</sequence>
<gene>
    <name evidence="11" type="ORF">GDO78_004141</name>
</gene>
<dbReference type="FunFam" id="2.40.50.140:FF:000203">
    <property type="entry name" value="TEN1 subunit of CST complex"/>
    <property type="match status" value="1"/>
</dbReference>
<keyword evidence="4" id="KW-0779">Telomere</keyword>
<dbReference type="Proteomes" id="UP000770717">
    <property type="component" value="Unassembled WGS sequence"/>
</dbReference>
<evidence type="ECO:0000256" key="4">
    <source>
        <dbReference type="ARBA" id="ARBA00022895"/>
    </source>
</evidence>
<evidence type="ECO:0000256" key="3">
    <source>
        <dbReference type="ARBA" id="ARBA00022454"/>
    </source>
</evidence>
<comment type="similarity">
    <text evidence="7">Belongs to the TEN1 family.</text>
</comment>
<name>A0A8J6JZC2_ELECQ</name>
<evidence type="ECO:0000256" key="1">
    <source>
        <dbReference type="ARBA" id="ARBA00004123"/>
    </source>
</evidence>
<keyword evidence="6" id="KW-0539">Nucleus</keyword>
<dbReference type="Gene3D" id="2.40.50.140">
    <property type="entry name" value="Nucleic acid-binding proteins"/>
    <property type="match status" value="1"/>
</dbReference>
<keyword evidence="5" id="KW-0238">DNA-binding</keyword>
<dbReference type="PANTHER" id="PTHR33905">
    <property type="entry name" value="CST COMPLEX SUBUNIT TEN1"/>
    <property type="match status" value="1"/>
</dbReference>
<dbReference type="GO" id="GO:0003697">
    <property type="term" value="F:single-stranded DNA binding"/>
    <property type="evidence" value="ECO:0007669"/>
    <property type="project" value="InterPro"/>
</dbReference>
<dbReference type="OrthoDB" id="342190at2759"/>
<evidence type="ECO:0000313" key="12">
    <source>
        <dbReference type="Proteomes" id="UP000770717"/>
    </source>
</evidence>
<proteinExistence type="inferred from homology"/>
<keyword evidence="12" id="KW-1185">Reference proteome</keyword>
<dbReference type="InterPro" id="IPR012340">
    <property type="entry name" value="NA-bd_OB-fold"/>
</dbReference>
<evidence type="ECO:0000256" key="7">
    <source>
        <dbReference type="ARBA" id="ARBA00061044"/>
    </source>
</evidence>
<evidence type="ECO:0000313" key="11">
    <source>
        <dbReference type="EMBL" id="KAG9473677.1"/>
    </source>
</evidence>
<dbReference type="InterPro" id="IPR029146">
    <property type="entry name" value="Ten1_animal_plant"/>
</dbReference>
<accession>A0A8J6JZC2</accession>
<evidence type="ECO:0000256" key="2">
    <source>
        <dbReference type="ARBA" id="ARBA00004574"/>
    </source>
</evidence>
<organism evidence="11 12">
    <name type="scientific">Eleutherodactylus coqui</name>
    <name type="common">Puerto Rican coqui</name>
    <dbReference type="NCBI Taxonomy" id="57060"/>
    <lineage>
        <taxon>Eukaryota</taxon>
        <taxon>Metazoa</taxon>
        <taxon>Chordata</taxon>
        <taxon>Craniata</taxon>
        <taxon>Vertebrata</taxon>
        <taxon>Euteleostomi</taxon>
        <taxon>Amphibia</taxon>
        <taxon>Batrachia</taxon>
        <taxon>Anura</taxon>
        <taxon>Neobatrachia</taxon>
        <taxon>Hyloidea</taxon>
        <taxon>Eleutherodactylidae</taxon>
        <taxon>Eleutherodactylinae</taxon>
        <taxon>Eleutherodactylus</taxon>
        <taxon>Eleutherodactylus</taxon>
    </lineage>
</organism>
<protein>
    <recommendedName>
        <fullName evidence="8">CST complex subunit TEN1</fullName>
    </recommendedName>
    <alternativeName>
        <fullName evidence="10">Protein telomeric pathways with STN1 homolog</fullName>
    </alternativeName>
    <alternativeName>
        <fullName evidence="9">Telomere length regulation protein TEN1 homolog</fullName>
    </alternativeName>
</protein>